<dbReference type="PANTHER" id="PTHR15126:SF4">
    <property type="entry name" value="SH3 DOMAIN-BINDING PROTEIN 2"/>
    <property type="match status" value="1"/>
</dbReference>
<reference evidence="6" key="1">
    <citation type="submission" date="2014-12" db="EMBL/GenBank/DDBJ databases">
        <title>Insight into the proteome of Arion vulgaris.</title>
        <authorList>
            <person name="Aradska J."/>
            <person name="Bulat T."/>
            <person name="Smidak R."/>
            <person name="Sarate P."/>
            <person name="Gangsoo J."/>
            <person name="Sialana F."/>
            <person name="Bilban M."/>
            <person name="Lubec G."/>
        </authorList>
    </citation>
    <scope>NUCLEOTIDE SEQUENCE</scope>
    <source>
        <tissue evidence="6">Skin</tissue>
    </source>
</reference>
<dbReference type="Pfam" id="PF00017">
    <property type="entry name" value="SH2"/>
    <property type="match status" value="1"/>
</dbReference>
<dbReference type="Pfam" id="PF00169">
    <property type="entry name" value="PH"/>
    <property type="match status" value="1"/>
</dbReference>
<feature type="domain" description="PH" evidence="5">
    <location>
        <begin position="27"/>
        <end position="129"/>
    </location>
</feature>
<dbReference type="Gene3D" id="2.30.29.30">
    <property type="entry name" value="Pleckstrin-homology domain (PH domain)/Phosphotyrosine-binding domain (PTB)"/>
    <property type="match status" value="1"/>
</dbReference>
<dbReference type="SUPFAM" id="SSF50729">
    <property type="entry name" value="PH domain-like"/>
    <property type="match status" value="1"/>
</dbReference>
<dbReference type="InterPro" id="IPR011993">
    <property type="entry name" value="PH-like_dom_sf"/>
</dbReference>
<evidence type="ECO:0000313" key="6">
    <source>
        <dbReference type="EMBL" id="CEK71267.1"/>
    </source>
</evidence>
<dbReference type="InterPro" id="IPR035848">
    <property type="entry name" value="SH3BP2"/>
</dbReference>
<evidence type="ECO:0000256" key="2">
    <source>
        <dbReference type="PROSITE-ProRule" id="PRU00191"/>
    </source>
</evidence>
<dbReference type="SMART" id="SM00233">
    <property type="entry name" value="PH"/>
    <property type="match status" value="1"/>
</dbReference>
<evidence type="ECO:0008006" key="7">
    <source>
        <dbReference type="Google" id="ProtNLM"/>
    </source>
</evidence>
<evidence type="ECO:0000259" key="4">
    <source>
        <dbReference type="PROSITE" id="PS50001"/>
    </source>
</evidence>
<evidence type="ECO:0000259" key="5">
    <source>
        <dbReference type="PROSITE" id="PS50003"/>
    </source>
</evidence>
<sequence>MTSTLSNVFRSQKSNISAQDLIKLQNSVFKIGMLRKKGLKINFGKWPHRFVVLTHDSIYVYANEVSKITNSQFSLLGYNRVSRCDIKGQDLCFSIKPASSIGSVKVKTFACSSEGERKAWMQAIRSQIYVANNIVKPTMTVIDRIKAMTINDCDEDFYLTIEKAVYETTDSTSVEKNGGNDDDDDEDSDDSCESDHEVHAPVSKKAIRSLSLPHNSIFTFDDKNARKYSKDRKLSESCESNSTKNETVKELFHSMKTFQDNKRRYPSDPQPKIPVEVTISRPGEAVRETSDYIQSQPPRYSEVYEEEVEENFENDYVNLSNMKKYHDNCQKDSLTVPSLEEMCTISDTFCNREQCITLLQEKEYGTYLLRNSRTDNQKVIVYLGQNGEVKEYKIYGTADNPTIDRKKYFTCLNKLLQHYTSEEPLPGRNDFLKKGCKQKGK</sequence>
<organism evidence="6">
    <name type="scientific">Arion vulgaris</name>
    <dbReference type="NCBI Taxonomy" id="1028688"/>
    <lineage>
        <taxon>Eukaryota</taxon>
        <taxon>Metazoa</taxon>
        <taxon>Spiralia</taxon>
        <taxon>Lophotrochozoa</taxon>
        <taxon>Mollusca</taxon>
        <taxon>Gastropoda</taxon>
        <taxon>Heterobranchia</taxon>
        <taxon>Euthyneura</taxon>
        <taxon>Panpulmonata</taxon>
        <taxon>Eupulmonata</taxon>
        <taxon>Stylommatophora</taxon>
        <taxon>Helicina</taxon>
        <taxon>Arionoidea</taxon>
        <taxon>Arionidae</taxon>
        <taxon>Arion</taxon>
    </lineage>
</organism>
<dbReference type="PROSITE" id="PS50001">
    <property type="entry name" value="SH2"/>
    <property type="match status" value="1"/>
</dbReference>
<dbReference type="EMBL" id="HACG01024402">
    <property type="protein sequence ID" value="CEK71267.1"/>
    <property type="molecule type" value="Transcribed_RNA"/>
</dbReference>
<dbReference type="SUPFAM" id="SSF55550">
    <property type="entry name" value="SH2 domain"/>
    <property type="match status" value="1"/>
</dbReference>
<dbReference type="CDD" id="cd00173">
    <property type="entry name" value="SH2"/>
    <property type="match status" value="1"/>
</dbReference>
<evidence type="ECO:0000256" key="1">
    <source>
        <dbReference type="ARBA" id="ARBA00022999"/>
    </source>
</evidence>
<dbReference type="Gene3D" id="3.30.505.10">
    <property type="entry name" value="SH2 domain"/>
    <property type="match status" value="1"/>
</dbReference>
<accession>A0A0B6ZSA7</accession>
<feature type="region of interest" description="Disordered" evidence="3">
    <location>
        <begin position="170"/>
        <end position="206"/>
    </location>
</feature>
<gene>
    <name evidence="6" type="primary">ORF77604</name>
</gene>
<dbReference type="PANTHER" id="PTHR15126">
    <property type="entry name" value="SH3-BINDING"/>
    <property type="match status" value="1"/>
</dbReference>
<dbReference type="InterPro" id="IPR001849">
    <property type="entry name" value="PH_domain"/>
</dbReference>
<name>A0A0B6ZSA7_9EUPU</name>
<proteinExistence type="predicted"/>
<feature type="compositionally biased region" description="Acidic residues" evidence="3">
    <location>
        <begin position="180"/>
        <end position="192"/>
    </location>
</feature>
<dbReference type="PROSITE" id="PS50003">
    <property type="entry name" value="PH_DOMAIN"/>
    <property type="match status" value="1"/>
</dbReference>
<feature type="domain" description="SH2" evidence="4">
    <location>
        <begin position="345"/>
        <end position="420"/>
    </location>
</feature>
<dbReference type="GO" id="GO:0007165">
    <property type="term" value="P:signal transduction"/>
    <property type="evidence" value="ECO:0007669"/>
    <property type="project" value="InterPro"/>
</dbReference>
<dbReference type="AlphaFoldDB" id="A0A0B6ZSA7"/>
<protein>
    <recommendedName>
        <fullName evidence="7">SH2 domain-containing protein</fullName>
    </recommendedName>
</protein>
<keyword evidence="1 2" id="KW-0727">SH2 domain</keyword>
<dbReference type="InterPro" id="IPR000980">
    <property type="entry name" value="SH2"/>
</dbReference>
<dbReference type="InterPro" id="IPR036860">
    <property type="entry name" value="SH2_dom_sf"/>
</dbReference>
<dbReference type="GO" id="GO:0017124">
    <property type="term" value="F:SH3 domain binding"/>
    <property type="evidence" value="ECO:0007669"/>
    <property type="project" value="TreeGrafter"/>
</dbReference>
<evidence type="ECO:0000256" key="3">
    <source>
        <dbReference type="SAM" id="MobiDB-lite"/>
    </source>
</evidence>